<comment type="caution">
    <text evidence="7">The sequence shown here is derived from an EMBL/GenBank/DDBJ whole genome shotgun (WGS) entry which is preliminary data.</text>
</comment>
<keyword evidence="8" id="KW-1185">Reference proteome</keyword>
<feature type="transmembrane region" description="Helical" evidence="5">
    <location>
        <begin position="45"/>
        <end position="68"/>
    </location>
</feature>
<feature type="transmembrane region" description="Helical" evidence="5">
    <location>
        <begin position="74"/>
        <end position="92"/>
    </location>
</feature>
<evidence type="ECO:0000256" key="2">
    <source>
        <dbReference type="ARBA" id="ARBA00022692"/>
    </source>
</evidence>
<keyword evidence="4 5" id="KW-0472">Membrane</keyword>
<keyword evidence="2 5" id="KW-0812">Transmembrane</keyword>
<dbReference type="InterPro" id="IPR009908">
    <property type="entry name" value="Methylamine_util_MauE"/>
</dbReference>
<evidence type="ECO:0000259" key="6">
    <source>
        <dbReference type="Pfam" id="PF07291"/>
    </source>
</evidence>
<evidence type="ECO:0000313" key="7">
    <source>
        <dbReference type="EMBL" id="MFC4768394.1"/>
    </source>
</evidence>
<evidence type="ECO:0000256" key="4">
    <source>
        <dbReference type="ARBA" id="ARBA00023136"/>
    </source>
</evidence>
<evidence type="ECO:0000313" key="8">
    <source>
        <dbReference type="Proteomes" id="UP001596002"/>
    </source>
</evidence>
<name>A0ABV9Q286_9BACL</name>
<gene>
    <name evidence="7" type="ORF">ACFO8Q_13665</name>
</gene>
<reference evidence="8" key="1">
    <citation type="journal article" date="2019" name="Int. J. Syst. Evol. Microbiol.">
        <title>The Global Catalogue of Microorganisms (GCM) 10K type strain sequencing project: providing services to taxonomists for standard genome sequencing and annotation.</title>
        <authorList>
            <consortium name="The Broad Institute Genomics Platform"/>
            <consortium name="The Broad Institute Genome Sequencing Center for Infectious Disease"/>
            <person name="Wu L."/>
            <person name="Ma J."/>
        </authorList>
    </citation>
    <scope>NUCLEOTIDE SEQUENCE [LARGE SCALE GENOMIC DNA]</scope>
    <source>
        <strain evidence="8">WYCCWR 12678</strain>
    </source>
</reference>
<dbReference type="Pfam" id="PF07291">
    <property type="entry name" value="MauE"/>
    <property type="match status" value="1"/>
</dbReference>
<evidence type="ECO:0000256" key="5">
    <source>
        <dbReference type="SAM" id="Phobius"/>
    </source>
</evidence>
<organism evidence="7 8">
    <name type="scientific">Effusibacillus consociatus</name>
    <dbReference type="NCBI Taxonomy" id="1117041"/>
    <lineage>
        <taxon>Bacteria</taxon>
        <taxon>Bacillati</taxon>
        <taxon>Bacillota</taxon>
        <taxon>Bacilli</taxon>
        <taxon>Bacillales</taxon>
        <taxon>Alicyclobacillaceae</taxon>
        <taxon>Effusibacillus</taxon>
    </lineage>
</organism>
<protein>
    <submittedName>
        <fullName evidence="7">MauE/DoxX family redox-associated membrane protein</fullName>
    </submittedName>
</protein>
<sequence length="181" mass="20523">MLEIYYVLRYLLAIIFLVSGLPKIIRIRNFAEAIREYNILPKYLVLPFAYLSSWIELLAAMALAFGYYVIWAELVLVPLLISYGIAIGINLYRKADLNCHCFEGLGESKLTFATLMRAMFLLGANLFVFANDFGIFGTSYKTISILNLVVYAGLVLVLLLLIELTQRGLIIAEKVKKEYGF</sequence>
<evidence type="ECO:0000256" key="1">
    <source>
        <dbReference type="ARBA" id="ARBA00004141"/>
    </source>
</evidence>
<evidence type="ECO:0000256" key="3">
    <source>
        <dbReference type="ARBA" id="ARBA00022989"/>
    </source>
</evidence>
<proteinExistence type="predicted"/>
<dbReference type="Proteomes" id="UP001596002">
    <property type="component" value="Unassembled WGS sequence"/>
</dbReference>
<comment type="subcellular location">
    <subcellularLocation>
        <location evidence="1">Membrane</location>
        <topology evidence="1">Multi-pass membrane protein</topology>
    </subcellularLocation>
</comment>
<feature type="transmembrane region" description="Helical" evidence="5">
    <location>
        <begin position="112"/>
        <end position="130"/>
    </location>
</feature>
<dbReference type="EMBL" id="JBHSHC010000100">
    <property type="protein sequence ID" value="MFC4768394.1"/>
    <property type="molecule type" value="Genomic_DNA"/>
</dbReference>
<accession>A0ABV9Q286</accession>
<feature type="domain" description="Methylamine utilisation protein MauE" evidence="6">
    <location>
        <begin position="3"/>
        <end position="128"/>
    </location>
</feature>
<feature type="transmembrane region" description="Helical" evidence="5">
    <location>
        <begin position="142"/>
        <end position="162"/>
    </location>
</feature>
<feature type="transmembrane region" description="Helical" evidence="5">
    <location>
        <begin position="6"/>
        <end position="25"/>
    </location>
</feature>
<keyword evidence="3 5" id="KW-1133">Transmembrane helix</keyword>